<evidence type="ECO:0000313" key="4">
    <source>
        <dbReference type="Proteomes" id="UP000191056"/>
    </source>
</evidence>
<protein>
    <submittedName>
        <fullName evidence="3">DUF624 domain-containing protein</fullName>
    </submittedName>
</protein>
<reference evidence="3 5" key="2">
    <citation type="submission" date="2018-08" db="EMBL/GenBank/DDBJ databases">
        <title>Genome of Clostridium chromiireducens C1, DSM12136.</title>
        <authorList>
            <person name="Xing M."/>
            <person name="Wei Y."/>
            <person name="Ang E.L."/>
            <person name="Zhao H."/>
            <person name="Zhang Y."/>
        </authorList>
    </citation>
    <scope>NUCLEOTIDE SEQUENCE [LARGE SCALE GENOMIC DNA]</scope>
    <source>
        <strain evidence="3 5">C1</strain>
    </source>
</reference>
<dbReference type="OrthoDB" id="1852280at2"/>
<comment type="caution">
    <text evidence="2">The sequence shown here is derived from an EMBL/GenBank/DDBJ whole genome shotgun (WGS) entry which is preliminary data.</text>
</comment>
<dbReference type="EMBL" id="MZGT01000088">
    <property type="protein sequence ID" value="OPJ57690.1"/>
    <property type="molecule type" value="Genomic_DNA"/>
</dbReference>
<sequence length="225" mass="25713">MKIFVPNFHREGPGVDKNEPEKKGISLFFYLLLNKFWDILKLNMIFILYSIPIITIAPAFGAMTSITMSMVRDKHVFIFSDFHEAFKLNWKQSVACGIINTIILVLLSTSILFYFKLSQNNVNFYIVLFLCIFITVLFLFASLYIYPLLTTVSLSLKDILKNSLLLSIVCFKNTLIGAVVCGIILGFNVFFFPLTVPLYLFLTFSLLSFISSFATWGAIKNFILK</sequence>
<dbReference type="EMBL" id="QXDJ01000002">
    <property type="protein sequence ID" value="RII35560.1"/>
    <property type="molecule type" value="Genomic_DNA"/>
</dbReference>
<evidence type="ECO:0000256" key="1">
    <source>
        <dbReference type="SAM" id="Phobius"/>
    </source>
</evidence>
<dbReference type="STRING" id="225345.CLCHR_42940"/>
<feature type="transmembrane region" description="Helical" evidence="1">
    <location>
        <begin position="122"/>
        <end position="145"/>
    </location>
</feature>
<evidence type="ECO:0000313" key="3">
    <source>
        <dbReference type="EMBL" id="RII35560.1"/>
    </source>
</evidence>
<keyword evidence="1" id="KW-1133">Transmembrane helix</keyword>
<feature type="transmembrane region" description="Helical" evidence="1">
    <location>
        <begin position="90"/>
        <end position="115"/>
    </location>
</feature>
<keyword evidence="1" id="KW-0812">Transmembrane</keyword>
<keyword evidence="1" id="KW-0472">Membrane</keyword>
<organism evidence="2 4">
    <name type="scientific">Clostridium chromiireducens</name>
    <dbReference type="NCBI Taxonomy" id="225345"/>
    <lineage>
        <taxon>Bacteria</taxon>
        <taxon>Bacillati</taxon>
        <taxon>Bacillota</taxon>
        <taxon>Clostridia</taxon>
        <taxon>Eubacteriales</taxon>
        <taxon>Clostridiaceae</taxon>
        <taxon>Clostridium</taxon>
    </lineage>
</organism>
<proteinExistence type="predicted"/>
<accession>A0A1V4ICT6</accession>
<reference evidence="2 4" key="1">
    <citation type="submission" date="2017-03" db="EMBL/GenBank/DDBJ databases">
        <title>Genome sequence of Clostridium chromiireducens DSM 23318.</title>
        <authorList>
            <person name="Poehlein A."/>
            <person name="Daniel R."/>
        </authorList>
    </citation>
    <scope>NUCLEOTIDE SEQUENCE [LARGE SCALE GENOMIC DNA]</scope>
    <source>
        <strain evidence="2 4">DSM 23318</strain>
    </source>
</reference>
<feature type="transmembrane region" description="Helical" evidence="1">
    <location>
        <begin position="165"/>
        <end position="191"/>
    </location>
</feature>
<name>A0A1V4ICT6_9CLOT</name>
<dbReference type="Proteomes" id="UP000191056">
    <property type="component" value="Unassembled WGS sequence"/>
</dbReference>
<keyword evidence="4" id="KW-1185">Reference proteome</keyword>
<dbReference type="Proteomes" id="UP000265930">
    <property type="component" value="Unassembled WGS sequence"/>
</dbReference>
<dbReference type="Pfam" id="PF04854">
    <property type="entry name" value="DUF624"/>
    <property type="match status" value="1"/>
</dbReference>
<feature type="transmembrane region" description="Helical" evidence="1">
    <location>
        <begin position="45"/>
        <end position="70"/>
    </location>
</feature>
<evidence type="ECO:0000313" key="5">
    <source>
        <dbReference type="Proteomes" id="UP000265930"/>
    </source>
</evidence>
<gene>
    <name evidence="2" type="ORF">CLCHR_42940</name>
    <name evidence="3" type="ORF">D2A34_10320</name>
</gene>
<evidence type="ECO:0000313" key="2">
    <source>
        <dbReference type="EMBL" id="OPJ57690.1"/>
    </source>
</evidence>
<dbReference type="InterPro" id="IPR006938">
    <property type="entry name" value="DUF624"/>
</dbReference>
<feature type="transmembrane region" description="Helical" evidence="1">
    <location>
        <begin position="198"/>
        <end position="219"/>
    </location>
</feature>
<dbReference type="AlphaFoldDB" id="A0A1V4ICT6"/>